<dbReference type="EMBL" id="CP003488">
    <property type="protein sequence ID" value="AFH92719.1"/>
    <property type="molecule type" value="Genomic_DNA"/>
</dbReference>
<reference evidence="1 2" key="1">
    <citation type="journal article" date="2012" name="J. Bacteriol.">
        <title>Complete Genome Sequence of Providencia stuartii Clinical Isolate MRSN 2154.</title>
        <authorList>
            <person name="Clifford R.J."/>
            <person name="Hang J."/>
            <person name="Riley M.C."/>
            <person name="Onmus-Leone F."/>
            <person name="Kuschner R.A."/>
            <person name="Lesho E.P."/>
            <person name="Waterman P.E."/>
        </authorList>
    </citation>
    <scope>NUCLEOTIDE SEQUENCE [LARGE SCALE GENOMIC DNA]</scope>
    <source>
        <strain evidence="1 2">MRSN 2154</strain>
    </source>
</reference>
<dbReference type="RefSeq" id="WP_014656441.1">
    <property type="nucleotide sequence ID" value="NC_017731.1"/>
</dbReference>
<evidence type="ECO:0008006" key="3">
    <source>
        <dbReference type="Google" id="ProtNLM"/>
    </source>
</evidence>
<reference evidence="2" key="2">
    <citation type="submission" date="2012-04" db="EMBL/GenBank/DDBJ databases">
        <title>Complete genome sequence of Providencia stuartii clinical isolate MRSN 2154.</title>
        <authorList>
            <person name="Clifford R.J."/>
            <person name="Hang J."/>
            <person name="Riley M.C."/>
            <person name="Onmus-Leone F."/>
            <person name="Kuschner R.A."/>
            <person name="Lesho E.P."/>
            <person name="Waterman P.E."/>
        </authorList>
    </citation>
    <scope>NUCLEOTIDE SEQUENCE [LARGE SCALE GENOMIC DNA]</scope>
    <source>
        <strain evidence="2">MRSN 2154</strain>
    </source>
</reference>
<dbReference type="HOGENOM" id="CLU_072789_0_0_6"/>
<proteinExistence type="predicted"/>
<gene>
    <name evidence="1" type="ordered locus">S70_04190</name>
</gene>
<accession>A0A140NGU9</accession>
<evidence type="ECO:0000313" key="1">
    <source>
        <dbReference type="EMBL" id="AFH92719.1"/>
    </source>
</evidence>
<name>A0A140NGU9_PROSM</name>
<evidence type="ECO:0000313" key="2">
    <source>
        <dbReference type="Proteomes" id="UP000005012"/>
    </source>
</evidence>
<sequence>MNTHFLYLFGHLRLLEEQHALVSLNKTGIGLIGSPTHNTWYTEAILHSQHHCQLNSVCSLDSPIPSAAYFICQKRKIEHLIDNDAVDTIIVTSLCSEELLKFIIQSAINSGKNILLNNVPNYGTNELVNLLKLAKYNDVNICQNSLLRFSHQYDEMKSILSNKSTRDSSLLRLSAHRQIDKMDCLSKETLRSLIAEKVSLLLNLLPEFKFDSLSIQYSRPFSHIEKGDVLMINLKDSNGFLASLELFFNTGNVSDKLSLKQCHHDLQFENFLMSNNQFSIINENSLIIKQLDHFILNPHKTNKIVINSQLIDINKITESILNQLELNQFI</sequence>
<protein>
    <recommendedName>
        <fullName evidence="3">Gfo/Idh/MocA-like oxidoreductase N-terminal domain-containing protein</fullName>
    </recommendedName>
</protein>
<dbReference type="InterPro" id="IPR036291">
    <property type="entry name" value="NAD(P)-bd_dom_sf"/>
</dbReference>
<dbReference type="GeneID" id="93518432"/>
<dbReference type="Proteomes" id="UP000005012">
    <property type="component" value="Chromosome"/>
</dbReference>
<organism evidence="1 2">
    <name type="scientific">Providencia stuartii (strain MRSN 2154)</name>
    <dbReference type="NCBI Taxonomy" id="1157951"/>
    <lineage>
        <taxon>Bacteria</taxon>
        <taxon>Pseudomonadati</taxon>
        <taxon>Pseudomonadota</taxon>
        <taxon>Gammaproteobacteria</taxon>
        <taxon>Enterobacterales</taxon>
        <taxon>Morganellaceae</taxon>
        <taxon>Providencia</taxon>
    </lineage>
</organism>
<dbReference type="SUPFAM" id="SSF51735">
    <property type="entry name" value="NAD(P)-binding Rossmann-fold domains"/>
    <property type="match status" value="1"/>
</dbReference>
<dbReference type="PATRIC" id="fig|1157951.4.peg.828"/>
<dbReference type="OrthoDB" id="6455005at2"/>
<dbReference type="KEGG" id="psi:S70_04190"/>
<dbReference type="AlphaFoldDB" id="A0A140NGU9"/>
<dbReference type="Gene3D" id="3.40.50.720">
    <property type="entry name" value="NAD(P)-binding Rossmann-like Domain"/>
    <property type="match status" value="1"/>
</dbReference>